<proteinExistence type="inferred from homology"/>
<dbReference type="Gene3D" id="3.30.450.90">
    <property type="match status" value="1"/>
</dbReference>
<reference evidence="3 4" key="1">
    <citation type="submission" date="2022-09" db="EMBL/GenBank/DDBJ databases">
        <title>New species of Phenylobacterium.</title>
        <authorList>
            <person name="Mieszkin S."/>
        </authorList>
    </citation>
    <scope>NUCLEOTIDE SEQUENCE [LARGE SCALE GENOMIC DNA]</scope>
    <source>
        <strain evidence="3 4">HK31-G</strain>
    </source>
</reference>
<feature type="domain" description="Bacterial type II secretion system protein E" evidence="2">
    <location>
        <begin position="216"/>
        <end position="230"/>
    </location>
</feature>
<organism evidence="3 4">
    <name type="scientific">Phenylobacterium ferrooxidans</name>
    <dbReference type="NCBI Taxonomy" id="2982689"/>
    <lineage>
        <taxon>Bacteria</taxon>
        <taxon>Pseudomonadati</taxon>
        <taxon>Pseudomonadota</taxon>
        <taxon>Alphaproteobacteria</taxon>
        <taxon>Caulobacterales</taxon>
        <taxon>Caulobacteraceae</taxon>
        <taxon>Phenylobacterium</taxon>
    </lineage>
</organism>
<dbReference type="SUPFAM" id="SSF52540">
    <property type="entry name" value="P-loop containing nucleoside triphosphate hydrolases"/>
    <property type="match status" value="1"/>
</dbReference>
<dbReference type="PANTHER" id="PTHR30486">
    <property type="entry name" value="TWITCHING MOTILITY PROTEIN PILT"/>
    <property type="match status" value="1"/>
</dbReference>
<gene>
    <name evidence="3" type="primary">trbB</name>
    <name evidence="3" type="ORF">OCL97_07520</name>
</gene>
<dbReference type="Proteomes" id="UP001598130">
    <property type="component" value="Unassembled WGS sequence"/>
</dbReference>
<name>A0ABW6CM02_9CAUL</name>
<dbReference type="PANTHER" id="PTHR30486:SF6">
    <property type="entry name" value="TYPE IV PILUS RETRACTATION ATPASE PILT"/>
    <property type="match status" value="1"/>
</dbReference>
<dbReference type="InterPro" id="IPR050921">
    <property type="entry name" value="T4SS_GSP_E_ATPase"/>
</dbReference>
<dbReference type="InterPro" id="IPR027417">
    <property type="entry name" value="P-loop_NTPase"/>
</dbReference>
<evidence type="ECO:0000259" key="2">
    <source>
        <dbReference type="PROSITE" id="PS00662"/>
    </source>
</evidence>
<evidence type="ECO:0000256" key="1">
    <source>
        <dbReference type="ARBA" id="ARBA00006611"/>
    </source>
</evidence>
<sequence>MPQHHPVVTDRKVAALKQAMGPVIASALADRMVVEVMVNPDGKIWVDRIGEGRSFTGQSLDSADADRILRLLADHVGEVVTRDRPRVSATLPETGERFQGAFMPIVSSPAFAIRKRPEVVFTLPEYVEQGIMTEHQAAVIREAATARQNILIVGGTGSGKTTLANAILAEPAFAQDRVVLIEDTAELQCSAEDKIQMLTKRTDPPVTMTDLVRDTLRLRPDRIIIGEVRDGSALDLLKAWNTGHPGGLATIHANSALEGLTRLEDLIGEVTQRIPYRAITQAINVIIYIERTVTGRRVKDVSRVVGREGETYQLEATGSAGASSLRTD</sequence>
<comment type="caution">
    <text evidence="3">The sequence shown here is derived from an EMBL/GenBank/DDBJ whole genome shotgun (WGS) entry which is preliminary data.</text>
</comment>
<dbReference type="PROSITE" id="PS00662">
    <property type="entry name" value="T2SP_E"/>
    <property type="match status" value="1"/>
</dbReference>
<evidence type="ECO:0000313" key="3">
    <source>
        <dbReference type="EMBL" id="MFD3263809.1"/>
    </source>
</evidence>
<protein>
    <submittedName>
        <fullName evidence="3">P-type conjugative transfer ATPase TrbB</fullName>
    </submittedName>
</protein>
<dbReference type="Gene3D" id="3.40.50.300">
    <property type="entry name" value="P-loop containing nucleotide triphosphate hydrolases"/>
    <property type="match status" value="1"/>
</dbReference>
<accession>A0ABW6CM02</accession>
<dbReference type="EMBL" id="JAOTJD010000011">
    <property type="protein sequence ID" value="MFD3263809.1"/>
    <property type="molecule type" value="Genomic_DNA"/>
</dbReference>
<dbReference type="InterPro" id="IPR014149">
    <property type="entry name" value="Conjug-transfer_TrbB"/>
</dbReference>
<evidence type="ECO:0000313" key="4">
    <source>
        <dbReference type="Proteomes" id="UP001598130"/>
    </source>
</evidence>
<dbReference type="Pfam" id="PF00437">
    <property type="entry name" value="T2SSE"/>
    <property type="match status" value="1"/>
</dbReference>
<dbReference type="NCBIfam" id="TIGR02782">
    <property type="entry name" value="TrbB_P"/>
    <property type="match status" value="1"/>
</dbReference>
<dbReference type="InterPro" id="IPR001482">
    <property type="entry name" value="T2SS/T4SS_dom"/>
</dbReference>
<dbReference type="CDD" id="cd01130">
    <property type="entry name" value="VirB11-like_ATPase"/>
    <property type="match status" value="1"/>
</dbReference>
<comment type="similarity">
    <text evidence="1">Belongs to the GSP E family.</text>
</comment>
<dbReference type="RefSeq" id="WP_377368996.1">
    <property type="nucleotide sequence ID" value="NZ_JAOTJD010000011.1"/>
</dbReference>
<keyword evidence="4" id="KW-1185">Reference proteome</keyword>